<dbReference type="STRING" id="1835702.A0A1F5LGK3"/>
<evidence type="ECO:0000256" key="1">
    <source>
        <dbReference type="SAM" id="Coils"/>
    </source>
</evidence>
<dbReference type="RefSeq" id="XP_022487481.1">
    <property type="nucleotide sequence ID" value="XM_022632495.1"/>
</dbReference>
<dbReference type="GO" id="GO:0070652">
    <property type="term" value="C:HAUS complex"/>
    <property type="evidence" value="ECO:0007669"/>
    <property type="project" value="InterPro"/>
</dbReference>
<evidence type="ECO:0000313" key="3">
    <source>
        <dbReference type="EMBL" id="OGE52039.1"/>
    </source>
</evidence>
<dbReference type="AlphaFoldDB" id="A0A1F5LGK3"/>
<dbReference type="GO" id="GO:0051225">
    <property type="term" value="P:spindle assembly"/>
    <property type="evidence" value="ECO:0007669"/>
    <property type="project" value="InterPro"/>
</dbReference>
<evidence type="ECO:0000313" key="4">
    <source>
        <dbReference type="Proteomes" id="UP000177622"/>
    </source>
</evidence>
<feature type="coiled-coil region" evidence="1">
    <location>
        <begin position="294"/>
        <end position="328"/>
    </location>
</feature>
<dbReference type="GeneID" id="34577229"/>
<keyword evidence="4" id="KW-1185">Reference proteome</keyword>
<dbReference type="OrthoDB" id="66964at2759"/>
<accession>A0A1F5LGK3</accession>
<dbReference type="Proteomes" id="UP000177622">
    <property type="component" value="Unassembled WGS sequence"/>
</dbReference>
<keyword evidence="1" id="KW-0175">Coiled coil</keyword>
<reference evidence="3 4" key="1">
    <citation type="journal article" date="2016" name="Sci. Rep.">
        <title>Penicillium arizonense, a new, genome sequenced fungal species, reveals a high chemical diversity in secreted metabolites.</title>
        <authorList>
            <person name="Grijseels S."/>
            <person name="Nielsen J.C."/>
            <person name="Randelovic M."/>
            <person name="Nielsen J."/>
            <person name="Nielsen K.F."/>
            <person name="Workman M."/>
            <person name="Frisvad J.C."/>
        </authorList>
    </citation>
    <scope>NUCLEOTIDE SEQUENCE [LARGE SCALE GENOMIC DNA]</scope>
    <source>
        <strain evidence="3 4">CBS 141311</strain>
    </source>
</reference>
<proteinExistence type="predicted"/>
<feature type="compositionally biased region" description="Basic residues" evidence="2">
    <location>
        <begin position="178"/>
        <end position="190"/>
    </location>
</feature>
<name>A0A1F5LGK3_PENAI</name>
<dbReference type="EMBL" id="LXJU01000011">
    <property type="protein sequence ID" value="OGE52039.1"/>
    <property type="molecule type" value="Genomic_DNA"/>
</dbReference>
<evidence type="ECO:0000256" key="2">
    <source>
        <dbReference type="SAM" id="MobiDB-lite"/>
    </source>
</evidence>
<dbReference type="Pfam" id="PF14735">
    <property type="entry name" value="HAUS4"/>
    <property type="match status" value="1"/>
</dbReference>
<dbReference type="InterPro" id="IPR029327">
    <property type="entry name" value="HAUS4"/>
</dbReference>
<protein>
    <submittedName>
        <fullName evidence="3">Uncharacterized protein</fullName>
    </submittedName>
</protein>
<organism evidence="3 4">
    <name type="scientific">Penicillium arizonense</name>
    <dbReference type="NCBI Taxonomy" id="1835702"/>
    <lineage>
        <taxon>Eukaryota</taxon>
        <taxon>Fungi</taxon>
        <taxon>Dikarya</taxon>
        <taxon>Ascomycota</taxon>
        <taxon>Pezizomycotina</taxon>
        <taxon>Eurotiomycetes</taxon>
        <taxon>Eurotiomycetidae</taxon>
        <taxon>Eurotiales</taxon>
        <taxon>Aspergillaceae</taxon>
        <taxon>Penicillium</taxon>
    </lineage>
</organism>
<feature type="region of interest" description="Disordered" evidence="2">
    <location>
        <begin position="157"/>
        <end position="190"/>
    </location>
</feature>
<sequence length="370" mass="40896">MIPPCDPSILEHNPLFKRLYENLTKNLLEPDGSTRAQSATPARTAVVEDLKQCQTRNAKKRIKERTLRQLAFAPDSGLPAECHDNLAIITLYLETPRRALELDTPKPDSEDNTKQDETLSLLAPDFEAFYSNIPGFILPFTTLLSSALRDLRALAATEDSPTDPDPGPGASASSRLNHNARTRARDRRVRTSMAPVPLLSEQLASRVRALRRIQLSELPAARREMATTAAGVVAVRAKVLERTVVILERAKHGALARATRAKADHLATVAQGIEGKLEVMKLEIAATIYTPETIAALTRYKQHLRQTKERLEDRRKMAIEELETYGDVEVSGSARDIPADGGSLAEIARRYGVLAREVESTKMEIARLGE</sequence>
<comment type="caution">
    <text evidence="3">The sequence shown here is derived from an EMBL/GenBank/DDBJ whole genome shotgun (WGS) entry which is preliminary data.</text>
</comment>
<gene>
    <name evidence="3" type="ORF">PENARI_c011G01193</name>
</gene>